<protein>
    <submittedName>
        <fullName evidence="1">Uncharacterized protein</fullName>
    </submittedName>
</protein>
<organism evidence="1 2">
    <name type="scientific">Trametes coccinea (strain BRFM310)</name>
    <name type="common">Pycnoporus coccineus</name>
    <dbReference type="NCBI Taxonomy" id="1353009"/>
    <lineage>
        <taxon>Eukaryota</taxon>
        <taxon>Fungi</taxon>
        <taxon>Dikarya</taxon>
        <taxon>Basidiomycota</taxon>
        <taxon>Agaricomycotina</taxon>
        <taxon>Agaricomycetes</taxon>
        <taxon>Polyporales</taxon>
        <taxon>Polyporaceae</taxon>
        <taxon>Trametes</taxon>
    </lineage>
</organism>
<reference evidence="1 2" key="1">
    <citation type="journal article" date="2015" name="Biotechnol. Biofuels">
        <title>Enhanced degradation of softwood versus hardwood by the white-rot fungus Pycnoporus coccineus.</title>
        <authorList>
            <person name="Couturier M."/>
            <person name="Navarro D."/>
            <person name="Chevret D."/>
            <person name="Henrissat B."/>
            <person name="Piumi F."/>
            <person name="Ruiz-Duenas F.J."/>
            <person name="Martinez A.T."/>
            <person name="Grigoriev I.V."/>
            <person name="Riley R."/>
            <person name="Lipzen A."/>
            <person name="Berrin J.G."/>
            <person name="Master E.R."/>
            <person name="Rosso M.N."/>
        </authorList>
    </citation>
    <scope>NUCLEOTIDE SEQUENCE [LARGE SCALE GENOMIC DNA]</scope>
    <source>
        <strain evidence="1 2">BRFM310</strain>
    </source>
</reference>
<proteinExistence type="predicted"/>
<gene>
    <name evidence="1" type="ORF">PYCCODRAFT_840917</name>
</gene>
<accession>A0A1Y2IE14</accession>
<evidence type="ECO:0000313" key="1">
    <source>
        <dbReference type="EMBL" id="OSC99375.1"/>
    </source>
</evidence>
<dbReference type="AlphaFoldDB" id="A0A1Y2IE14"/>
<name>A0A1Y2IE14_TRAC3</name>
<dbReference type="EMBL" id="KZ084128">
    <property type="protein sequence ID" value="OSC99375.1"/>
    <property type="molecule type" value="Genomic_DNA"/>
</dbReference>
<sequence>MAGYASLTLLTTRAHAKYGDRSTIGCTHAVRWASHLEPRLMNRGLECSLTSDSAVECKGPERLVCLRQDVYPTQENEHTCPAPITLPAVYSTLHSKRQPVVDCGEIGLSNNCSSEAHLLFPEQLDRVACITVTDIAEQFLSKSPSTRSLVKVTTRRLRHEDCNCLSGQ</sequence>
<evidence type="ECO:0000313" key="2">
    <source>
        <dbReference type="Proteomes" id="UP000193067"/>
    </source>
</evidence>
<dbReference type="Proteomes" id="UP000193067">
    <property type="component" value="Unassembled WGS sequence"/>
</dbReference>
<keyword evidence="2" id="KW-1185">Reference proteome</keyword>